<accession>A0A8H5BHT7</accession>
<evidence type="ECO:0000256" key="2">
    <source>
        <dbReference type="ARBA" id="ARBA00010962"/>
    </source>
</evidence>
<comment type="caution">
    <text evidence="11">The sequence shown here is derived from an EMBL/GenBank/DDBJ whole genome shotgun (WGS) entry which is preliminary data.</text>
</comment>
<dbReference type="GO" id="GO:0031505">
    <property type="term" value="P:fungal-type cell wall organization"/>
    <property type="evidence" value="ECO:0007669"/>
    <property type="project" value="TreeGrafter"/>
</dbReference>
<protein>
    <recommendedName>
        <fullName evidence="10">GH16 domain-containing protein</fullName>
    </recommendedName>
</protein>
<dbReference type="AlphaFoldDB" id="A0A8H5BHT7"/>
<comment type="similarity">
    <text evidence="2">Belongs to the SKN1/KRE6 family.</text>
</comment>
<dbReference type="Gene3D" id="2.60.120.200">
    <property type="match status" value="1"/>
</dbReference>
<reference evidence="11 12" key="1">
    <citation type="journal article" date="2020" name="ISME J.">
        <title>Uncovering the hidden diversity of litter-decomposition mechanisms in mushroom-forming fungi.</title>
        <authorList>
            <person name="Floudas D."/>
            <person name="Bentzer J."/>
            <person name="Ahren D."/>
            <person name="Johansson T."/>
            <person name="Persson P."/>
            <person name="Tunlid A."/>
        </authorList>
    </citation>
    <scope>NUCLEOTIDE SEQUENCE [LARGE SCALE GENOMIC DNA]</scope>
    <source>
        <strain evidence="11 12">CBS 101986</strain>
    </source>
</reference>
<evidence type="ECO:0000256" key="8">
    <source>
        <dbReference type="ARBA" id="ARBA00023316"/>
    </source>
</evidence>
<sequence length="445" mass="48477">MPVKLMDMKSRSKRDSDIWDQLSSFDSTPYPVGARSSLATITSLSRYSFSPDPREWGSALSPDLIESDDEQYAPLRGPVKQRTRSSGISWRGLGNTGCLTLLLAGLLLLFIGYPVITFYVPDENAPEFRNNVNSTGQVPQMNGNFGLIDNDTPRSAYTRPSWNTGQPDLQLVFSDEFNAPGRTFYPGDDPYWEALDLHYWATGNMEWYDPGAVTTRNGALVITLSQKETHGLDYEGVSRNKFCFTGGYIEVNVQLPGANNVLGFWPAIWTMGNLGRAGYGASLEGVWPYTYDSCDVGTVANQTIDGVPQAATVGGDKSKGGVLSYLPGQRLSRCTCPGEAHPGPKHSDGSFVGRSAPEIDIFEAQTDRKTLVPEVSQSAQWAPFNAGFLWLDTPDNLIIYNTSVSQFNTFIGSATQQATSVTSATNTSCYEANGGCFSAYGFEAS</sequence>
<dbReference type="EMBL" id="JAACJJ010000028">
    <property type="protein sequence ID" value="KAF5322748.1"/>
    <property type="molecule type" value="Genomic_DNA"/>
</dbReference>
<organism evidence="11 12">
    <name type="scientific">Psilocybe cf. subviscida</name>
    <dbReference type="NCBI Taxonomy" id="2480587"/>
    <lineage>
        <taxon>Eukaryota</taxon>
        <taxon>Fungi</taxon>
        <taxon>Dikarya</taxon>
        <taxon>Basidiomycota</taxon>
        <taxon>Agaricomycotina</taxon>
        <taxon>Agaricomycetes</taxon>
        <taxon>Agaricomycetidae</taxon>
        <taxon>Agaricales</taxon>
        <taxon>Agaricineae</taxon>
        <taxon>Strophariaceae</taxon>
        <taxon>Psilocybe</taxon>
    </lineage>
</organism>
<proteinExistence type="inferred from homology"/>
<dbReference type="InterPro" id="IPR000757">
    <property type="entry name" value="Beta-glucanase-like"/>
</dbReference>
<keyword evidence="3 9" id="KW-0812">Transmembrane</keyword>
<evidence type="ECO:0000256" key="7">
    <source>
        <dbReference type="ARBA" id="ARBA00023180"/>
    </source>
</evidence>
<keyword evidence="5 9" id="KW-1133">Transmembrane helix</keyword>
<dbReference type="OrthoDB" id="412647at2759"/>
<feature type="domain" description="GH16" evidence="10">
    <location>
        <begin position="152"/>
        <end position="410"/>
    </location>
</feature>
<keyword evidence="8" id="KW-0961">Cell wall biogenesis/degradation</keyword>
<keyword evidence="4" id="KW-0735">Signal-anchor</keyword>
<dbReference type="InterPro" id="IPR005629">
    <property type="entry name" value="Skn1/Kre6/Sbg1"/>
</dbReference>
<evidence type="ECO:0000256" key="3">
    <source>
        <dbReference type="ARBA" id="ARBA00022692"/>
    </source>
</evidence>
<evidence type="ECO:0000256" key="5">
    <source>
        <dbReference type="ARBA" id="ARBA00022989"/>
    </source>
</evidence>
<feature type="transmembrane region" description="Helical" evidence="9">
    <location>
        <begin position="98"/>
        <end position="120"/>
    </location>
</feature>
<dbReference type="GO" id="GO:0005789">
    <property type="term" value="C:endoplasmic reticulum membrane"/>
    <property type="evidence" value="ECO:0007669"/>
    <property type="project" value="TreeGrafter"/>
</dbReference>
<keyword evidence="12" id="KW-1185">Reference proteome</keyword>
<evidence type="ECO:0000313" key="12">
    <source>
        <dbReference type="Proteomes" id="UP000567179"/>
    </source>
</evidence>
<dbReference type="InterPro" id="IPR013320">
    <property type="entry name" value="ConA-like_dom_sf"/>
</dbReference>
<dbReference type="PANTHER" id="PTHR31361:SF1">
    <property type="entry name" value="BETA-GLUCAN SYNTHESIS-ASSOCIATED PROTEIN KRE6-RELATED"/>
    <property type="match status" value="1"/>
</dbReference>
<dbReference type="GO" id="GO:0005886">
    <property type="term" value="C:plasma membrane"/>
    <property type="evidence" value="ECO:0007669"/>
    <property type="project" value="TreeGrafter"/>
</dbReference>
<evidence type="ECO:0000256" key="4">
    <source>
        <dbReference type="ARBA" id="ARBA00022968"/>
    </source>
</evidence>
<name>A0A8H5BHT7_9AGAR</name>
<keyword evidence="7" id="KW-0325">Glycoprotein</keyword>
<keyword evidence="6 9" id="KW-0472">Membrane</keyword>
<gene>
    <name evidence="11" type="ORF">D9619_001793</name>
</gene>
<dbReference type="PANTHER" id="PTHR31361">
    <property type="entry name" value="BETA-GLUCAN SYNTHESIS-ASSOCIATED PROTEIN KRE6-RELATED"/>
    <property type="match status" value="1"/>
</dbReference>
<evidence type="ECO:0000313" key="11">
    <source>
        <dbReference type="EMBL" id="KAF5322748.1"/>
    </source>
</evidence>
<evidence type="ECO:0000259" key="10">
    <source>
        <dbReference type="PROSITE" id="PS51762"/>
    </source>
</evidence>
<dbReference type="GO" id="GO:0006078">
    <property type="term" value="P:(1-&gt;6)-beta-D-glucan biosynthetic process"/>
    <property type="evidence" value="ECO:0007669"/>
    <property type="project" value="TreeGrafter"/>
</dbReference>
<dbReference type="SUPFAM" id="SSF49899">
    <property type="entry name" value="Concanavalin A-like lectins/glucanases"/>
    <property type="match status" value="1"/>
</dbReference>
<dbReference type="GO" id="GO:0015926">
    <property type="term" value="F:glucosidase activity"/>
    <property type="evidence" value="ECO:0007669"/>
    <property type="project" value="TreeGrafter"/>
</dbReference>
<evidence type="ECO:0000256" key="9">
    <source>
        <dbReference type="SAM" id="Phobius"/>
    </source>
</evidence>
<evidence type="ECO:0000256" key="1">
    <source>
        <dbReference type="ARBA" id="ARBA00004606"/>
    </source>
</evidence>
<dbReference type="Proteomes" id="UP000567179">
    <property type="component" value="Unassembled WGS sequence"/>
</dbReference>
<dbReference type="PROSITE" id="PS51762">
    <property type="entry name" value="GH16_2"/>
    <property type="match status" value="1"/>
</dbReference>
<comment type="subcellular location">
    <subcellularLocation>
        <location evidence="1">Membrane</location>
        <topology evidence="1">Single-pass type II membrane protein</topology>
    </subcellularLocation>
</comment>
<dbReference type="Pfam" id="PF03935">
    <property type="entry name" value="SKN1_KRE6_Sbg1"/>
    <property type="match status" value="1"/>
</dbReference>
<evidence type="ECO:0000256" key="6">
    <source>
        <dbReference type="ARBA" id="ARBA00023136"/>
    </source>
</evidence>